<evidence type="ECO:0000256" key="1">
    <source>
        <dbReference type="SAM" id="Phobius"/>
    </source>
</evidence>
<keyword evidence="1" id="KW-0812">Transmembrane</keyword>
<accession>A0A7J7LFH9</accession>
<protein>
    <submittedName>
        <fullName evidence="2">Uncharacterized protein</fullName>
    </submittedName>
</protein>
<dbReference type="EMBL" id="JACGCM010002327">
    <property type="protein sequence ID" value="KAF6141421.1"/>
    <property type="molecule type" value="Genomic_DNA"/>
</dbReference>
<keyword evidence="3" id="KW-1185">Reference proteome</keyword>
<dbReference type="AlphaFoldDB" id="A0A7J7LFH9"/>
<feature type="transmembrane region" description="Helical" evidence="1">
    <location>
        <begin position="110"/>
        <end position="128"/>
    </location>
</feature>
<keyword evidence="1" id="KW-0472">Membrane</keyword>
<organism evidence="2 3">
    <name type="scientific">Kingdonia uniflora</name>
    <dbReference type="NCBI Taxonomy" id="39325"/>
    <lineage>
        <taxon>Eukaryota</taxon>
        <taxon>Viridiplantae</taxon>
        <taxon>Streptophyta</taxon>
        <taxon>Embryophyta</taxon>
        <taxon>Tracheophyta</taxon>
        <taxon>Spermatophyta</taxon>
        <taxon>Magnoliopsida</taxon>
        <taxon>Ranunculales</taxon>
        <taxon>Circaeasteraceae</taxon>
        <taxon>Kingdonia</taxon>
    </lineage>
</organism>
<proteinExistence type="predicted"/>
<comment type="caution">
    <text evidence="2">The sequence shown here is derived from an EMBL/GenBank/DDBJ whole genome shotgun (WGS) entry which is preliminary data.</text>
</comment>
<gene>
    <name evidence="2" type="ORF">GIB67_021237</name>
</gene>
<evidence type="ECO:0000313" key="2">
    <source>
        <dbReference type="EMBL" id="KAF6141421.1"/>
    </source>
</evidence>
<dbReference type="Proteomes" id="UP000541444">
    <property type="component" value="Unassembled WGS sequence"/>
</dbReference>
<reference evidence="2 3" key="1">
    <citation type="journal article" date="2020" name="IScience">
        <title>Genome Sequencing of the Endangered Kingdonia uniflora (Circaeasteraceae, Ranunculales) Reveals Potential Mechanisms of Evolutionary Specialization.</title>
        <authorList>
            <person name="Sun Y."/>
            <person name="Deng T."/>
            <person name="Zhang A."/>
            <person name="Moore M.J."/>
            <person name="Landis J.B."/>
            <person name="Lin N."/>
            <person name="Zhang H."/>
            <person name="Zhang X."/>
            <person name="Huang J."/>
            <person name="Zhang X."/>
            <person name="Sun H."/>
            <person name="Wang H."/>
        </authorList>
    </citation>
    <scope>NUCLEOTIDE SEQUENCE [LARGE SCALE GENOMIC DNA]</scope>
    <source>
        <strain evidence="2">TB1705</strain>
        <tissue evidence="2">Leaf</tissue>
    </source>
</reference>
<keyword evidence="1" id="KW-1133">Transmembrane helix</keyword>
<name>A0A7J7LFH9_9MAGN</name>
<feature type="transmembrane region" description="Helical" evidence="1">
    <location>
        <begin position="51"/>
        <end position="71"/>
    </location>
</feature>
<feature type="transmembrane region" description="Helical" evidence="1">
    <location>
        <begin position="83"/>
        <end position="104"/>
    </location>
</feature>
<evidence type="ECO:0000313" key="3">
    <source>
        <dbReference type="Proteomes" id="UP000541444"/>
    </source>
</evidence>
<sequence length="148" mass="16732">MGISLIRIFMCSSAQGNTVVLVFTSVSSDQSPWIHGDGARSSLTGCISSIILNRVVFFCYLLVPTMFIYVLRVMWYCCYIQGCVLLLISCTFLCGIVVTFLYLLMWYCCYLLVPYVVLLLPFCCYLLILPSKSILSCVCVWACIWTCI</sequence>